<dbReference type="EMBL" id="WAAB01001258">
    <property type="protein sequence ID" value="NWH69893.1"/>
    <property type="molecule type" value="Genomic_DNA"/>
</dbReference>
<comment type="caution">
    <text evidence="2">The sequence shown here is derived from an EMBL/GenBank/DDBJ whole genome shotgun (WGS) entry which is preliminary data.</text>
</comment>
<dbReference type="OrthoDB" id="6132334at2759"/>
<dbReference type="AlphaFoldDB" id="A0A850WTY0"/>
<keyword evidence="3" id="KW-1185">Reference proteome</keyword>
<evidence type="ECO:0000313" key="2">
    <source>
        <dbReference type="EMBL" id="NWH69893.1"/>
    </source>
</evidence>
<feature type="non-terminal residue" evidence="2">
    <location>
        <position position="1"/>
    </location>
</feature>
<gene>
    <name evidence="2" type="primary">Knl1_0</name>
    <name evidence="2" type="ORF">PIACAY_R02637</name>
</gene>
<dbReference type="GO" id="GO:0008608">
    <property type="term" value="P:attachment of spindle microtubules to kinetochore"/>
    <property type="evidence" value="ECO:0007669"/>
    <property type="project" value="InterPro"/>
</dbReference>
<dbReference type="GO" id="GO:0005634">
    <property type="term" value="C:nucleus"/>
    <property type="evidence" value="ECO:0007669"/>
    <property type="project" value="TreeGrafter"/>
</dbReference>
<feature type="compositionally biased region" description="Basic and acidic residues" evidence="1">
    <location>
        <begin position="243"/>
        <end position="252"/>
    </location>
</feature>
<feature type="non-terminal residue" evidence="2">
    <location>
        <position position="435"/>
    </location>
</feature>
<name>A0A850WTY0_PIACA</name>
<feature type="region of interest" description="Disordered" evidence="1">
    <location>
        <begin position="273"/>
        <end position="315"/>
    </location>
</feature>
<sequence>TGMNTLLHAPIQAAVQPAEWEDVDSAAQRTTRLDTTLIFSDENEMEMTASHTAVISRNQSSSQADNTQKIDITSFLMGLNSNSGKAETSNQFPLFSDHPQPSVEQKDDAVSVKKIDFNEFLMSLTSNEKTPNPAEGPEKENVFFVPSPVAEDTAPSSAQFVFPCEPLDTCNVTKIFKGHDDGMEMTTCQVPDVFSAIPGSVCSETVFRGDKTAGLSLCDDMEITGNYTDIIRKEQLGISADRQSSERQERTHPVKAVHKVLPTHSFSERDFSLGRRVSSAEGPQDSCSATALHSRGAREPLAADPSKPSKGSSQLPLFSEKSVVFPSGENMDLTESCGVMVPDHNIDPRLLERKAAPAYLAQGDNKTLKTGVATTTSSWEQPACDVSSLISGKMTSGLKPSPFAGEQTVVFSADAEMDITRSHTVSADNRILLQQ</sequence>
<dbReference type="PANTHER" id="PTHR16520:SF3">
    <property type="entry name" value="KINETOCHORE SCAFFOLD 1"/>
    <property type="match status" value="1"/>
</dbReference>
<proteinExistence type="predicted"/>
<reference evidence="2" key="1">
    <citation type="submission" date="2019-09" db="EMBL/GenBank/DDBJ databases">
        <title>Bird 10,000 Genomes (B10K) Project - Family phase.</title>
        <authorList>
            <person name="Zhang G."/>
        </authorList>
    </citation>
    <scope>NUCLEOTIDE SEQUENCE</scope>
    <source>
        <strain evidence="2">B10K-DU-008-47</strain>
        <tissue evidence="2">Mixed tissue sample</tissue>
    </source>
</reference>
<dbReference type="GO" id="GO:0051301">
    <property type="term" value="P:cell division"/>
    <property type="evidence" value="ECO:0007669"/>
    <property type="project" value="InterPro"/>
</dbReference>
<dbReference type="InterPro" id="IPR037388">
    <property type="entry name" value="Blinkin"/>
</dbReference>
<protein>
    <submittedName>
        <fullName evidence="2">KNL1 protein</fullName>
    </submittedName>
</protein>
<dbReference type="Proteomes" id="UP000653271">
    <property type="component" value="Unassembled WGS sequence"/>
</dbReference>
<dbReference type="PANTHER" id="PTHR16520">
    <property type="entry name" value="KINETOCHORE SCAFFOLD 1"/>
    <property type="match status" value="1"/>
</dbReference>
<dbReference type="InterPro" id="IPR043651">
    <property type="entry name" value="KNL1_MELT_rpt"/>
</dbReference>
<evidence type="ECO:0000313" key="3">
    <source>
        <dbReference type="Proteomes" id="UP000653271"/>
    </source>
</evidence>
<accession>A0A850WTY0</accession>
<dbReference type="GO" id="GO:0034501">
    <property type="term" value="P:protein localization to kinetochore"/>
    <property type="evidence" value="ECO:0007669"/>
    <property type="project" value="InterPro"/>
</dbReference>
<feature type="region of interest" description="Disordered" evidence="1">
    <location>
        <begin position="239"/>
        <end position="259"/>
    </location>
</feature>
<dbReference type="Pfam" id="PF19221">
    <property type="entry name" value="MELT"/>
    <property type="match status" value="4"/>
</dbReference>
<organism evidence="2 3">
    <name type="scientific">Piaya cayana</name>
    <name type="common">Common squirrel cuckoo</name>
    <dbReference type="NCBI Taxonomy" id="33601"/>
    <lineage>
        <taxon>Eukaryota</taxon>
        <taxon>Metazoa</taxon>
        <taxon>Chordata</taxon>
        <taxon>Craniata</taxon>
        <taxon>Vertebrata</taxon>
        <taxon>Euteleostomi</taxon>
        <taxon>Archelosauria</taxon>
        <taxon>Archosauria</taxon>
        <taxon>Dinosauria</taxon>
        <taxon>Saurischia</taxon>
        <taxon>Theropoda</taxon>
        <taxon>Coelurosauria</taxon>
        <taxon>Aves</taxon>
        <taxon>Neognathae</taxon>
        <taxon>Neoaves</taxon>
        <taxon>Otidimorphae</taxon>
        <taxon>Cuculiformes</taxon>
        <taxon>Coccyzidae</taxon>
        <taxon>Piaya</taxon>
    </lineage>
</organism>
<evidence type="ECO:0000256" key="1">
    <source>
        <dbReference type="SAM" id="MobiDB-lite"/>
    </source>
</evidence>